<feature type="binding site" evidence="8">
    <location>
        <position position="428"/>
    </location>
    <ligand>
        <name>[4Fe-4S] cluster</name>
        <dbReference type="ChEBI" id="CHEBI:49883"/>
        <label>2</label>
    </ligand>
</feature>
<evidence type="ECO:0000256" key="4">
    <source>
        <dbReference type="ARBA" id="ARBA00022737"/>
    </source>
</evidence>
<keyword evidence="11" id="KW-1185">Reference proteome</keyword>
<comment type="caution">
    <text evidence="10">The sequence shown here is derived from an EMBL/GenBank/DDBJ whole genome shotgun (WGS) entry which is preliminary data.</text>
</comment>
<feature type="binding site" evidence="8">
    <location>
        <position position="395"/>
    </location>
    <ligand>
        <name>[4Fe-4S] cluster</name>
        <dbReference type="ChEBI" id="CHEBI:49883"/>
        <label>1</label>
    </ligand>
</feature>
<dbReference type="InterPro" id="IPR011538">
    <property type="entry name" value="Nuo51_FMN-bd"/>
</dbReference>
<evidence type="ECO:0000313" key="10">
    <source>
        <dbReference type="EMBL" id="EET62308.1"/>
    </source>
</evidence>
<feature type="binding site" evidence="8">
    <location>
        <position position="431"/>
    </location>
    <ligand>
        <name>[4Fe-4S] cluster</name>
        <dbReference type="ChEBI" id="CHEBI:49883"/>
        <label>2</label>
    </ligand>
</feature>
<dbReference type="InterPro" id="IPR019554">
    <property type="entry name" value="Soluble_ligand-bd"/>
</dbReference>
<comment type="subcellular location">
    <subcellularLocation>
        <location evidence="8">Cell membrane</location>
        <topology evidence="8">Peripheral membrane protein</topology>
    </subcellularLocation>
</comment>
<organism evidence="10 11">
    <name type="scientific">Marvinbryantia formatexigens DSM 14469</name>
    <dbReference type="NCBI Taxonomy" id="478749"/>
    <lineage>
        <taxon>Bacteria</taxon>
        <taxon>Bacillati</taxon>
        <taxon>Bacillota</taxon>
        <taxon>Clostridia</taxon>
        <taxon>Lachnospirales</taxon>
        <taxon>Lachnospiraceae</taxon>
        <taxon>Marvinbryantia</taxon>
    </lineage>
</organism>
<dbReference type="NCBIfam" id="NF003454">
    <property type="entry name" value="PRK05035.1"/>
    <property type="match status" value="1"/>
</dbReference>
<feature type="binding site" evidence="8">
    <location>
        <position position="434"/>
    </location>
    <ligand>
        <name>[4Fe-4S] cluster</name>
        <dbReference type="ChEBI" id="CHEBI:49883"/>
        <label>2</label>
    </ligand>
</feature>
<evidence type="ECO:0000256" key="8">
    <source>
        <dbReference type="HAMAP-Rule" id="MF_00461"/>
    </source>
</evidence>
<gene>
    <name evidence="8" type="primary">rnfC</name>
    <name evidence="10" type="ORF">BRYFOR_05341</name>
</gene>
<dbReference type="InterPro" id="IPR026902">
    <property type="entry name" value="RnfC_N"/>
</dbReference>
<dbReference type="InterPro" id="IPR017896">
    <property type="entry name" value="4Fe4S_Fe-S-bd"/>
</dbReference>
<dbReference type="InterPro" id="IPR010208">
    <property type="entry name" value="Ion_transpt_RnfC/RsxC"/>
</dbReference>
<sequence>MDAKSLLYIHNGICNLEKGEESMKLATFKGGVHPDDGKRFTKDKPVQTYLPKGELVFPLSQHIGAPAKPVVKKKDTVLMGQLIAEAGGFVSANIVSSVSGTVKAIEPRITVSGAKVDAIVIENDGNYTPVEGLGQYRDYTKMSKQEILDAIREAGIVGLGGAGFPTHVKLMPKNPDAIDHIIVNGAECEPYLTSDYRMMIENPEQIVGGLKVMLQLFDNAKGVIAVEANKPTGIKNLQELVKNEPRIEVVPLKTKYPQGAERNLIYAVTGRKINSTKLPADAGCIVDNVDTVIAIHMAVCEKTPLMRRIVTVTGSGINEPKNYNVKIGTCFAELAEASGGLKEGVKKVIAGGPMMGMSIPSLDVPIVKTSSALTCLMQDDVERFEETACIRCGRCVQVCPSNIVPQKLIEAAMKYDSAAFVALNGMECCECGCCTYACPARRPLTQAFRQMRQQVTAERRKKG</sequence>
<comment type="similarity">
    <text evidence="8">Belongs to the 4Fe4S bacterial-type ferredoxin family. RnfC subfamily.</text>
</comment>
<keyword evidence="8" id="KW-0472">Membrane</keyword>
<evidence type="ECO:0000313" key="11">
    <source>
        <dbReference type="Proteomes" id="UP000005561"/>
    </source>
</evidence>
<dbReference type="InterPro" id="IPR017900">
    <property type="entry name" value="4Fe4S_Fe_S_CS"/>
</dbReference>
<keyword evidence="3 8" id="KW-0479">Metal-binding</keyword>
<dbReference type="eggNOG" id="COG4656">
    <property type="taxonomic scope" value="Bacteria"/>
</dbReference>
<dbReference type="GO" id="GO:0022900">
    <property type="term" value="P:electron transport chain"/>
    <property type="evidence" value="ECO:0007669"/>
    <property type="project" value="UniProtKB-UniRule"/>
</dbReference>
<dbReference type="GO" id="GO:0009055">
    <property type="term" value="F:electron transfer activity"/>
    <property type="evidence" value="ECO:0007669"/>
    <property type="project" value="InterPro"/>
</dbReference>
<dbReference type="Proteomes" id="UP000005561">
    <property type="component" value="Unassembled WGS sequence"/>
</dbReference>
<name>C6L9Q1_9FIRM</name>
<dbReference type="Pfam" id="PF10531">
    <property type="entry name" value="SLBB"/>
    <property type="match status" value="1"/>
</dbReference>
<dbReference type="Pfam" id="PF13375">
    <property type="entry name" value="RnfC_N"/>
    <property type="match status" value="1"/>
</dbReference>
<dbReference type="GO" id="GO:0051539">
    <property type="term" value="F:4 iron, 4 sulfur cluster binding"/>
    <property type="evidence" value="ECO:0007669"/>
    <property type="project" value="UniProtKB-KW"/>
</dbReference>
<dbReference type="GO" id="GO:0046872">
    <property type="term" value="F:metal ion binding"/>
    <property type="evidence" value="ECO:0007669"/>
    <property type="project" value="UniProtKB-KW"/>
</dbReference>
<evidence type="ECO:0000256" key="1">
    <source>
        <dbReference type="ARBA" id="ARBA00022448"/>
    </source>
</evidence>
<dbReference type="Pfam" id="PF00037">
    <property type="entry name" value="Fer4"/>
    <property type="match status" value="1"/>
</dbReference>
<keyword evidence="8" id="KW-1003">Cell membrane</keyword>
<dbReference type="InterPro" id="IPR037225">
    <property type="entry name" value="Nuo51_FMN-bd_sf"/>
</dbReference>
<dbReference type="Gene3D" id="3.40.50.11540">
    <property type="entry name" value="NADH-ubiquinone oxidoreductase 51kDa subunit"/>
    <property type="match status" value="1"/>
</dbReference>
<dbReference type="AlphaFoldDB" id="C6L9Q1"/>
<dbReference type="PROSITE" id="PS51379">
    <property type="entry name" value="4FE4S_FER_2"/>
    <property type="match status" value="1"/>
</dbReference>
<comment type="cofactor">
    <cofactor evidence="8">
        <name>[4Fe-4S] cluster</name>
        <dbReference type="ChEBI" id="CHEBI:49883"/>
    </cofactor>
    <text evidence="8">Binds 2 [4Fe-4S] clusters per subunit.</text>
</comment>
<evidence type="ECO:0000256" key="5">
    <source>
        <dbReference type="ARBA" id="ARBA00022982"/>
    </source>
</evidence>
<feature type="domain" description="4Fe-4S ferredoxin-type" evidence="9">
    <location>
        <begin position="380"/>
        <end position="409"/>
    </location>
</feature>
<accession>C6L9Q1</accession>
<dbReference type="NCBIfam" id="TIGR01945">
    <property type="entry name" value="rnfC"/>
    <property type="match status" value="1"/>
</dbReference>
<evidence type="ECO:0000256" key="2">
    <source>
        <dbReference type="ARBA" id="ARBA00022485"/>
    </source>
</evidence>
<dbReference type="PANTHER" id="PTHR43034">
    <property type="entry name" value="ION-TRANSLOCATING OXIDOREDUCTASE COMPLEX SUBUNIT C"/>
    <property type="match status" value="1"/>
</dbReference>
<keyword evidence="5 8" id="KW-0249">Electron transport</keyword>
<dbReference type="GO" id="GO:0005886">
    <property type="term" value="C:plasma membrane"/>
    <property type="evidence" value="ECO:0007669"/>
    <property type="project" value="UniProtKB-SubCell"/>
</dbReference>
<evidence type="ECO:0000256" key="7">
    <source>
        <dbReference type="ARBA" id="ARBA00023014"/>
    </source>
</evidence>
<dbReference type="Gene3D" id="3.10.20.600">
    <property type="match status" value="1"/>
</dbReference>
<keyword evidence="6 8" id="KW-0408">Iron</keyword>
<dbReference type="EMBL" id="ACCL02000002">
    <property type="protein sequence ID" value="EET62308.1"/>
    <property type="molecule type" value="Genomic_DNA"/>
</dbReference>
<dbReference type="PROSITE" id="PS00198">
    <property type="entry name" value="4FE4S_FER_1"/>
    <property type="match status" value="2"/>
</dbReference>
<dbReference type="SUPFAM" id="SSF142019">
    <property type="entry name" value="Nqo1 FMN-binding domain-like"/>
    <property type="match status" value="1"/>
</dbReference>
<keyword evidence="8" id="KW-1278">Translocase</keyword>
<dbReference type="HAMAP" id="MF_00461">
    <property type="entry name" value="RsxC_RnfC"/>
    <property type="match status" value="1"/>
</dbReference>
<evidence type="ECO:0000256" key="6">
    <source>
        <dbReference type="ARBA" id="ARBA00023004"/>
    </source>
</evidence>
<keyword evidence="1 8" id="KW-0813">Transport</keyword>
<keyword evidence="7 8" id="KW-0411">Iron-sulfur</keyword>
<feature type="binding site" evidence="8">
    <location>
        <position position="438"/>
    </location>
    <ligand>
        <name>[4Fe-4S] cluster</name>
        <dbReference type="ChEBI" id="CHEBI:49883"/>
        <label>1</label>
    </ligand>
</feature>
<keyword evidence="2 8" id="KW-0004">4Fe-4S</keyword>
<dbReference type="STRING" id="168384.SAMN05660368_03619"/>
<dbReference type="Pfam" id="PF01512">
    <property type="entry name" value="Complex1_51K"/>
    <property type="match status" value="1"/>
</dbReference>
<evidence type="ECO:0000259" key="9">
    <source>
        <dbReference type="PROSITE" id="PS51379"/>
    </source>
</evidence>
<proteinExistence type="inferred from homology"/>
<dbReference type="Gene3D" id="3.30.70.20">
    <property type="match status" value="1"/>
</dbReference>
<dbReference type="SUPFAM" id="SSF46548">
    <property type="entry name" value="alpha-helical ferredoxin"/>
    <property type="match status" value="1"/>
</dbReference>
<comment type="function">
    <text evidence="8">Part of a membrane-bound complex that couples electron transfer with translocation of ions across the membrane.</text>
</comment>
<comment type="subunit">
    <text evidence="8">The complex is composed of six subunits: RnfA, RnfB, RnfC, RnfD, RnfE and RnfG.</text>
</comment>
<evidence type="ECO:0000256" key="3">
    <source>
        <dbReference type="ARBA" id="ARBA00022723"/>
    </source>
</evidence>
<dbReference type="PANTHER" id="PTHR43034:SF2">
    <property type="entry name" value="ION-TRANSLOCATING OXIDOREDUCTASE COMPLEX SUBUNIT C"/>
    <property type="match status" value="1"/>
</dbReference>
<reference evidence="10" key="1">
    <citation type="submission" date="2009-07" db="EMBL/GenBank/DDBJ databases">
        <authorList>
            <person name="Weinstock G."/>
            <person name="Sodergren E."/>
            <person name="Clifton S."/>
            <person name="Fulton L."/>
            <person name="Fulton B."/>
            <person name="Courtney L."/>
            <person name="Fronick C."/>
            <person name="Harrison M."/>
            <person name="Strong C."/>
            <person name="Farmer C."/>
            <person name="Delahaunty K."/>
            <person name="Markovic C."/>
            <person name="Hall O."/>
            <person name="Minx P."/>
            <person name="Tomlinson C."/>
            <person name="Mitreva M."/>
            <person name="Nelson J."/>
            <person name="Hou S."/>
            <person name="Wollam A."/>
            <person name="Pepin K.H."/>
            <person name="Johnson M."/>
            <person name="Bhonagiri V."/>
            <person name="Nash W.E."/>
            <person name="Warren W."/>
            <person name="Chinwalla A."/>
            <person name="Mardis E.R."/>
            <person name="Wilson R.K."/>
        </authorList>
    </citation>
    <scope>NUCLEOTIDE SEQUENCE [LARGE SCALE GENOMIC DNA]</scope>
    <source>
        <strain evidence="10">DSM 14469</strain>
    </source>
</reference>
<keyword evidence="4 8" id="KW-0677">Repeat</keyword>
<feature type="binding site" evidence="8">
    <location>
        <position position="392"/>
    </location>
    <ligand>
        <name>[4Fe-4S] cluster</name>
        <dbReference type="ChEBI" id="CHEBI:49883"/>
        <label>1</label>
    </ligand>
</feature>
<feature type="binding site" evidence="8">
    <location>
        <position position="389"/>
    </location>
    <ligand>
        <name>[4Fe-4S] cluster</name>
        <dbReference type="ChEBI" id="CHEBI:49883"/>
        <label>1</label>
    </ligand>
</feature>
<feature type="binding site" evidence="8">
    <location>
        <position position="399"/>
    </location>
    <ligand>
        <name>[4Fe-4S] cluster</name>
        <dbReference type="ChEBI" id="CHEBI:49883"/>
        <label>2</label>
    </ligand>
</feature>
<protein>
    <recommendedName>
        <fullName evidence="8">Ion-translocating oxidoreductase complex subunit C</fullName>
        <ecNumber evidence="8">7.-.-.-</ecNumber>
    </recommendedName>
    <alternativeName>
        <fullName evidence="8">Rnf electron transport complex subunit C</fullName>
    </alternativeName>
</protein>
<dbReference type="EC" id="7.-.-.-" evidence="8"/>